<dbReference type="GeneID" id="119732592"/>
<keyword evidence="5 15" id="KW-0812">Transmembrane</keyword>
<dbReference type="InterPro" id="IPR051652">
    <property type="entry name" value="MDM2_MDM4_MUL1"/>
</dbReference>
<dbReference type="PROSITE" id="PS50089">
    <property type="entry name" value="ZF_RING_2"/>
    <property type="match status" value="1"/>
</dbReference>
<dbReference type="PANTHER" id="PTHR12183">
    <property type="entry name" value="MITOCHONDRIAL UBIQUITIN LIGASE ACTIVATOR OF NFKB 1"/>
    <property type="match status" value="1"/>
</dbReference>
<organism evidence="17 18">
    <name type="scientific">Patiria miniata</name>
    <name type="common">Bat star</name>
    <name type="synonym">Asterina miniata</name>
    <dbReference type="NCBI Taxonomy" id="46514"/>
    <lineage>
        <taxon>Eukaryota</taxon>
        <taxon>Metazoa</taxon>
        <taxon>Echinodermata</taxon>
        <taxon>Eleutherozoa</taxon>
        <taxon>Asterozoa</taxon>
        <taxon>Asteroidea</taxon>
        <taxon>Valvatacea</taxon>
        <taxon>Valvatida</taxon>
        <taxon>Asterinidae</taxon>
        <taxon>Patiria</taxon>
    </lineage>
</organism>
<feature type="transmembrane region" description="Helical" evidence="15">
    <location>
        <begin position="71"/>
        <end position="88"/>
    </location>
</feature>
<keyword evidence="7 14" id="KW-0863">Zinc-finger</keyword>
<evidence type="ECO:0000256" key="15">
    <source>
        <dbReference type="SAM" id="Phobius"/>
    </source>
</evidence>
<name>A0A914AE70_PATMI</name>
<reference evidence="17" key="1">
    <citation type="submission" date="2022-11" db="UniProtKB">
        <authorList>
            <consortium name="EnsemblMetazoa"/>
        </authorList>
    </citation>
    <scope>IDENTIFICATION</scope>
</reference>
<keyword evidence="12" id="KW-0496">Mitochondrion</keyword>
<evidence type="ECO:0000256" key="6">
    <source>
        <dbReference type="ARBA" id="ARBA00022723"/>
    </source>
</evidence>
<dbReference type="Gene3D" id="3.30.40.10">
    <property type="entry name" value="Zinc/RING finger domain, C3HC4 (zinc finger)"/>
    <property type="match status" value="1"/>
</dbReference>
<protein>
    <recommendedName>
        <fullName evidence="3">RING-type E3 ubiquitin transferase</fullName>
        <ecNumber evidence="3">2.3.2.27</ecNumber>
    </recommendedName>
</protein>
<dbReference type="AlphaFoldDB" id="A0A914AE70"/>
<keyword evidence="4" id="KW-0808">Transferase</keyword>
<evidence type="ECO:0000256" key="4">
    <source>
        <dbReference type="ARBA" id="ARBA00022679"/>
    </source>
</evidence>
<dbReference type="InterPro" id="IPR022170">
    <property type="entry name" value="MUL1-like"/>
</dbReference>
<keyword evidence="9" id="KW-1000">Mitochondrion outer membrane</keyword>
<evidence type="ECO:0000256" key="12">
    <source>
        <dbReference type="ARBA" id="ARBA00023128"/>
    </source>
</evidence>
<dbReference type="EC" id="2.3.2.27" evidence="3"/>
<dbReference type="RefSeq" id="XP_038062092.1">
    <property type="nucleotide sequence ID" value="XM_038206164.1"/>
</dbReference>
<keyword evidence="10" id="KW-0862">Zinc</keyword>
<evidence type="ECO:0000256" key="11">
    <source>
        <dbReference type="ARBA" id="ARBA00022989"/>
    </source>
</evidence>
<evidence type="ECO:0000256" key="8">
    <source>
        <dbReference type="ARBA" id="ARBA00022786"/>
    </source>
</evidence>
<comment type="catalytic activity">
    <reaction evidence="1">
        <text>S-ubiquitinyl-[E2 ubiquitin-conjugating enzyme]-L-cysteine + [acceptor protein]-L-lysine = [E2 ubiquitin-conjugating enzyme]-L-cysteine + N(6)-ubiquitinyl-[acceptor protein]-L-lysine.</text>
        <dbReference type="EC" id="2.3.2.27"/>
    </reaction>
</comment>
<keyword evidence="18" id="KW-1185">Reference proteome</keyword>
<dbReference type="PANTHER" id="PTHR12183:SF32">
    <property type="entry name" value="MITOCHONDRIAL E3 UBIQUITIN PROTEIN LIGASE 1"/>
    <property type="match status" value="1"/>
</dbReference>
<keyword evidence="11 15" id="KW-1133">Transmembrane helix</keyword>
<feature type="transmembrane region" description="Helical" evidence="15">
    <location>
        <begin position="298"/>
        <end position="316"/>
    </location>
</feature>
<dbReference type="Pfam" id="PF13920">
    <property type="entry name" value="zf-C3HC4_3"/>
    <property type="match status" value="1"/>
</dbReference>
<evidence type="ECO:0000259" key="16">
    <source>
        <dbReference type="PROSITE" id="PS50089"/>
    </source>
</evidence>
<evidence type="ECO:0000256" key="3">
    <source>
        <dbReference type="ARBA" id="ARBA00012483"/>
    </source>
</evidence>
<evidence type="ECO:0000256" key="5">
    <source>
        <dbReference type="ARBA" id="ARBA00022692"/>
    </source>
</evidence>
<comment type="subcellular location">
    <subcellularLocation>
        <location evidence="2">Mitochondrion outer membrane</location>
        <topology evidence="2">Multi-pass membrane protein</topology>
    </subcellularLocation>
</comment>
<dbReference type="EnsemblMetazoa" id="XM_038206164.1">
    <property type="protein sequence ID" value="XP_038062092.1"/>
    <property type="gene ID" value="LOC119732592"/>
</dbReference>
<evidence type="ECO:0000256" key="2">
    <source>
        <dbReference type="ARBA" id="ARBA00004374"/>
    </source>
</evidence>
<dbReference type="CTD" id="79594"/>
<dbReference type="InterPro" id="IPR013083">
    <property type="entry name" value="Znf_RING/FYVE/PHD"/>
</dbReference>
<dbReference type="OrthoDB" id="66726at2759"/>
<sequence length="408" mass="45711">MFSYGKCVENLTIKDQDRISAGPHCDVIVEQKDTGSKFFIKPSKRYRVNHQISLNWCPVQTTVRTMENIEVAVMAGSAAITGLIAYYWRKEANYLKQIKDAPRLNIDRNLQTIVSEAPENTIPYAVIEGSVEAIGKPLQSEHTPGILGVLQTLICREHKTYWSGSTRLWHDTTRLIRNINRSVPFVIKDNNAGVKVDDPLSATGLEIPIIHDSFEPSPTSLGEHIVSWASGEKTKGFQTMERMLSEGTVLTGIGMLSTSTGSLVLGPPTGTNRPYILSNIGFSGIVRDFQSKINHLKFFLYISGSITALLVALWFYKQYKKYAERRNHEMQVERVLQDRAEEGAEGTDVDPTVSEDNACTICLSNRRDVVLLDCGHICTCARCARLLQPPQCPICRQRIKRVVPLYHS</sequence>
<proteinExistence type="predicted"/>
<evidence type="ECO:0000313" key="18">
    <source>
        <dbReference type="Proteomes" id="UP000887568"/>
    </source>
</evidence>
<evidence type="ECO:0000256" key="14">
    <source>
        <dbReference type="PROSITE-ProRule" id="PRU00175"/>
    </source>
</evidence>
<feature type="transmembrane region" description="Helical" evidence="15">
    <location>
        <begin position="243"/>
        <end position="265"/>
    </location>
</feature>
<dbReference type="GO" id="GO:0005741">
    <property type="term" value="C:mitochondrial outer membrane"/>
    <property type="evidence" value="ECO:0007669"/>
    <property type="project" value="UniProtKB-SubCell"/>
</dbReference>
<evidence type="ECO:0000313" key="17">
    <source>
        <dbReference type="EnsemblMetazoa" id="XP_038062092.1"/>
    </source>
</evidence>
<keyword evidence="8" id="KW-0833">Ubl conjugation pathway</keyword>
<dbReference type="InterPro" id="IPR001841">
    <property type="entry name" value="Znf_RING"/>
</dbReference>
<evidence type="ECO:0000256" key="7">
    <source>
        <dbReference type="ARBA" id="ARBA00022771"/>
    </source>
</evidence>
<feature type="domain" description="RING-type" evidence="16">
    <location>
        <begin position="359"/>
        <end position="396"/>
    </location>
</feature>
<dbReference type="SMART" id="SM00184">
    <property type="entry name" value="RING"/>
    <property type="match status" value="1"/>
</dbReference>
<dbReference type="OMA" id="FRSANEM"/>
<dbReference type="Pfam" id="PF12483">
    <property type="entry name" value="GIDE"/>
    <property type="match status" value="1"/>
</dbReference>
<dbReference type="GO" id="GO:0008270">
    <property type="term" value="F:zinc ion binding"/>
    <property type="evidence" value="ECO:0007669"/>
    <property type="project" value="UniProtKB-KW"/>
</dbReference>
<keyword evidence="6" id="KW-0479">Metal-binding</keyword>
<dbReference type="Proteomes" id="UP000887568">
    <property type="component" value="Unplaced"/>
</dbReference>
<evidence type="ECO:0000256" key="10">
    <source>
        <dbReference type="ARBA" id="ARBA00022833"/>
    </source>
</evidence>
<evidence type="ECO:0000256" key="13">
    <source>
        <dbReference type="ARBA" id="ARBA00023136"/>
    </source>
</evidence>
<keyword evidence="13 15" id="KW-0472">Membrane</keyword>
<dbReference type="GO" id="GO:0061630">
    <property type="term" value="F:ubiquitin protein ligase activity"/>
    <property type="evidence" value="ECO:0007669"/>
    <property type="project" value="UniProtKB-EC"/>
</dbReference>
<evidence type="ECO:0000256" key="9">
    <source>
        <dbReference type="ARBA" id="ARBA00022787"/>
    </source>
</evidence>
<dbReference type="GO" id="GO:0016567">
    <property type="term" value="P:protein ubiquitination"/>
    <property type="evidence" value="ECO:0007669"/>
    <property type="project" value="InterPro"/>
</dbReference>
<evidence type="ECO:0000256" key="1">
    <source>
        <dbReference type="ARBA" id="ARBA00000900"/>
    </source>
</evidence>
<dbReference type="SUPFAM" id="SSF57850">
    <property type="entry name" value="RING/U-box"/>
    <property type="match status" value="1"/>
</dbReference>
<accession>A0A914AE70</accession>